<dbReference type="PROSITE" id="PS50110">
    <property type="entry name" value="RESPONSE_REGULATORY"/>
    <property type="match status" value="1"/>
</dbReference>
<dbReference type="PANTHER" id="PTHR32071:SF17">
    <property type="entry name" value="TRANSCRIPTIONAL REGULATOR (NTRC FAMILY)"/>
    <property type="match status" value="1"/>
</dbReference>
<dbReference type="EMBL" id="AP017470">
    <property type="protein sequence ID" value="BBB33342.1"/>
    <property type="molecule type" value="Genomic_DNA"/>
</dbReference>
<dbReference type="Gene3D" id="1.10.10.60">
    <property type="entry name" value="Homeodomain-like"/>
    <property type="match status" value="1"/>
</dbReference>
<dbReference type="AlphaFoldDB" id="A0A7R6PVA1"/>
<dbReference type="SMART" id="SM00382">
    <property type="entry name" value="AAA"/>
    <property type="match status" value="1"/>
</dbReference>
<evidence type="ECO:0000259" key="9">
    <source>
        <dbReference type="PROSITE" id="PS50110"/>
    </source>
</evidence>
<dbReference type="Pfam" id="PF25601">
    <property type="entry name" value="AAA_lid_14"/>
    <property type="match status" value="1"/>
</dbReference>
<accession>A0A7R6PVA1</accession>
<evidence type="ECO:0000256" key="6">
    <source>
        <dbReference type="ARBA" id="ARBA00023163"/>
    </source>
</evidence>
<dbReference type="CDD" id="cd00009">
    <property type="entry name" value="AAA"/>
    <property type="match status" value="1"/>
</dbReference>
<evidence type="ECO:0000259" key="8">
    <source>
        <dbReference type="PROSITE" id="PS50045"/>
    </source>
</evidence>
<dbReference type="GO" id="GO:0006355">
    <property type="term" value="P:regulation of DNA-templated transcription"/>
    <property type="evidence" value="ECO:0007669"/>
    <property type="project" value="InterPro"/>
</dbReference>
<feature type="domain" description="Sigma-54 factor interaction" evidence="8">
    <location>
        <begin position="135"/>
        <end position="363"/>
    </location>
</feature>
<keyword evidence="2" id="KW-0547">Nucleotide-binding</keyword>
<dbReference type="InterPro" id="IPR002197">
    <property type="entry name" value="HTH_Fis"/>
</dbReference>
<dbReference type="Pfam" id="PF02954">
    <property type="entry name" value="HTH_8"/>
    <property type="match status" value="1"/>
</dbReference>
<name>A0A7R6PVA1_9BACT</name>
<dbReference type="InterPro" id="IPR009057">
    <property type="entry name" value="Homeodomain-like_sf"/>
</dbReference>
<keyword evidence="6" id="KW-0804">Transcription</keyword>
<dbReference type="SUPFAM" id="SSF52172">
    <property type="entry name" value="CheY-like"/>
    <property type="match status" value="1"/>
</dbReference>
<dbReference type="GO" id="GO:0000160">
    <property type="term" value="P:phosphorelay signal transduction system"/>
    <property type="evidence" value="ECO:0007669"/>
    <property type="project" value="UniProtKB-KW"/>
</dbReference>
<dbReference type="SMART" id="SM00448">
    <property type="entry name" value="REC"/>
    <property type="match status" value="1"/>
</dbReference>
<evidence type="ECO:0000256" key="7">
    <source>
        <dbReference type="PROSITE-ProRule" id="PRU00169"/>
    </source>
</evidence>
<dbReference type="FunFam" id="3.40.50.2300:FF:000018">
    <property type="entry name" value="DNA-binding transcriptional regulator NtrC"/>
    <property type="match status" value="1"/>
</dbReference>
<evidence type="ECO:0000256" key="3">
    <source>
        <dbReference type="ARBA" id="ARBA00022840"/>
    </source>
</evidence>
<proteinExistence type="predicted"/>
<dbReference type="InterPro" id="IPR025943">
    <property type="entry name" value="Sigma_54_int_dom_ATP-bd_2"/>
</dbReference>
<dbReference type="Pfam" id="PF00072">
    <property type="entry name" value="Response_reg"/>
    <property type="match status" value="1"/>
</dbReference>
<keyword evidence="4" id="KW-0902">Two-component regulatory system</keyword>
<dbReference type="FunFam" id="3.40.50.300:FF:000006">
    <property type="entry name" value="DNA-binding transcriptional regulator NtrC"/>
    <property type="match status" value="1"/>
</dbReference>
<dbReference type="InterPro" id="IPR003593">
    <property type="entry name" value="AAA+_ATPase"/>
</dbReference>
<dbReference type="GO" id="GO:0005524">
    <property type="term" value="F:ATP binding"/>
    <property type="evidence" value="ECO:0007669"/>
    <property type="project" value="UniProtKB-KW"/>
</dbReference>
<keyword evidence="5" id="KW-0805">Transcription regulation</keyword>
<dbReference type="SUPFAM" id="SSF46689">
    <property type="entry name" value="Homeodomain-like"/>
    <property type="match status" value="1"/>
</dbReference>
<evidence type="ECO:0000313" key="10">
    <source>
        <dbReference type="EMBL" id="BBB33342.1"/>
    </source>
</evidence>
<dbReference type="PROSITE" id="PS00676">
    <property type="entry name" value="SIGMA54_INTERACT_2"/>
    <property type="match status" value="1"/>
</dbReference>
<evidence type="ECO:0000313" key="11">
    <source>
        <dbReference type="Proteomes" id="UP000595564"/>
    </source>
</evidence>
<dbReference type="PANTHER" id="PTHR32071">
    <property type="entry name" value="TRANSCRIPTIONAL REGULATORY PROTEIN"/>
    <property type="match status" value="1"/>
</dbReference>
<keyword evidence="3" id="KW-0067">ATP-binding</keyword>
<keyword evidence="11" id="KW-1185">Reference proteome</keyword>
<dbReference type="InterPro" id="IPR011006">
    <property type="entry name" value="CheY-like_superfamily"/>
</dbReference>
<dbReference type="InterPro" id="IPR058031">
    <property type="entry name" value="AAA_lid_NorR"/>
</dbReference>
<dbReference type="Gene3D" id="3.40.50.300">
    <property type="entry name" value="P-loop containing nucleotide triphosphate hydrolases"/>
    <property type="match status" value="1"/>
</dbReference>
<dbReference type="InterPro" id="IPR002078">
    <property type="entry name" value="Sigma_54_int"/>
</dbReference>
<evidence type="ECO:0000256" key="1">
    <source>
        <dbReference type="ARBA" id="ARBA00022553"/>
    </source>
</evidence>
<feature type="modified residue" description="4-aspartylphosphate" evidence="7">
    <location>
        <position position="53"/>
    </location>
</feature>
<protein>
    <submittedName>
        <fullName evidence="10">Two-component system, NtrC family, nitrogen regulation response regulator NtrX</fullName>
    </submittedName>
</protein>
<dbReference type="PROSITE" id="PS50045">
    <property type="entry name" value="SIGMA54_INTERACT_4"/>
    <property type="match status" value="1"/>
</dbReference>
<evidence type="ECO:0000256" key="4">
    <source>
        <dbReference type="ARBA" id="ARBA00023012"/>
    </source>
</evidence>
<keyword evidence="1 7" id="KW-0597">Phosphoprotein</keyword>
<dbReference type="Gene3D" id="1.10.8.60">
    <property type="match status" value="1"/>
</dbReference>
<evidence type="ECO:0000256" key="2">
    <source>
        <dbReference type="ARBA" id="ARBA00022741"/>
    </source>
</evidence>
<dbReference type="InterPro" id="IPR027417">
    <property type="entry name" value="P-loop_NTPase"/>
</dbReference>
<feature type="domain" description="Response regulatory" evidence="9">
    <location>
        <begin position="4"/>
        <end position="118"/>
    </location>
</feature>
<reference evidence="10 11" key="1">
    <citation type="journal article" date="2012" name="Extremophiles">
        <title>Thermotomaculum hydrothermale gen. nov., sp. nov., a novel heterotrophic thermophile within the phylum Acidobacteria from a deep-sea hydrothermal vent chimney in the Southern Okinawa Trough.</title>
        <authorList>
            <person name="Izumi H."/>
            <person name="Nunoura T."/>
            <person name="Miyazaki M."/>
            <person name="Mino S."/>
            <person name="Toki T."/>
            <person name="Takai K."/>
            <person name="Sako Y."/>
            <person name="Sawabe T."/>
            <person name="Nakagawa S."/>
        </authorList>
    </citation>
    <scope>NUCLEOTIDE SEQUENCE [LARGE SCALE GENOMIC DNA]</scope>
    <source>
        <strain evidence="10 11">AC55</strain>
    </source>
</reference>
<organism evidence="10 11">
    <name type="scientific">Thermotomaculum hydrothermale</name>
    <dbReference type="NCBI Taxonomy" id="981385"/>
    <lineage>
        <taxon>Bacteria</taxon>
        <taxon>Pseudomonadati</taxon>
        <taxon>Acidobacteriota</taxon>
        <taxon>Holophagae</taxon>
        <taxon>Thermotomaculales</taxon>
        <taxon>Thermotomaculaceae</taxon>
        <taxon>Thermotomaculum</taxon>
    </lineage>
</organism>
<gene>
    <name evidence="10" type="ORF">TTHT_1887</name>
</gene>
<dbReference type="SUPFAM" id="SSF52540">
    <property type="entry name" value="P-loop containing nucleoside triphosphate hydrolases"/>
    <property type="match status" value="1"/>
</dbReference>
<dbReference type="RefSeq" id="WP_201327649.1">
    <property type="nucleotide sequence ID" value="NZ_AP017470.1"/>
</dbReference>
<dbReference type="InterPro" id="IPR001789">
    <property type="entry name" value="Sig_transdc_resp-reg_receiver"/>
</dbReference>
<dbReference type="KEGG" id="thyd:TTHT_1887"/>
<dbReference type="InterPro" id="IPR025662">
    <property type="entry name" value="Sigma_54_int_dom_ATP-bd_1"/>
</dbReference>
<dbReference type="Pfam" id="PF00158">
    <property type="entry name" value="Sigma54_activat"/>
    <property type="match status" value="1"/>
</dbReference>
<evidence type="ECO:0000256" key="5">
    <source>
        <dbReference type="ARBA" id="ARBA00023015"/>
    </source>
</evidence>
<dbReference type="GO" id="GO:0043565">
    <property type="term" value="F:sequence-specific DNA binding"/>
    <property type="evidence" value="ECO:0007669"/>
    <property type="project" value="InterPro"/>
</dbReference>
<dbReference type="Proteomes" id="UP000595564">
    <property type="component" value="Chromosome"/>
</dbReference>
<sequence length="468" mass="52549">MAERVLIIDDEKDIVESIANILALEGYSVLKATRGYDGLKIALNDNPDVVLLDIKMPVMDGLEVLEKLIENDFTNPVIIISGHGDIKTAVEAVQKGAFDFLEKPLGAEQILIAVKNAIQSIKKTDNLENNNNFFLIGESEAFRKVLAIAERVAKTSAPVLITGETGTGKEMIARYIHEKSGRKGNFVEVNCAAIPEELIESELFGHVKGSFTGAIDDKEGKFVAAHNGTLFLDEIGDMSFKTQAKVLRALQEKIIYAIGSNNPVPVNVRVISATNKDLKKEIEKGNFREDLFYRINVIEIEMPPLRERKDDIPLLAEHFAGIVAKENRLDNVVFEKDALEYLKSFEYRGNIRELKNKIEKIVILCQKPVINKDDVEKVLTGSISLDNLPLSEAKKVPELKQPNLLKAKTLKEVREMAEKYFIIEKLKENNFNISKTAEVIGVPRSNMYKKIEQYKINVKELEDYYGKG</sequence>
<dbReference type="Gene3D" id="3.40.50.2300">
    <property type="match status" value="1"/>
</dbReference>
<dbReference type="PROSITE" id="PS00675">
    <property type="entry name" value="SIGMA54_INTERACT_1"/>
    <property type="match status" value="1"/>
</dbReference>